<name>A9V078_MONBE</name>
<dbReference type="KEGG" id="mbr:MONBRDRAFT_37199"/>
<feature type="non-terminal residue" evidence="3">
    <location>
        <position position="151"/>
    </location>
</feature>
<evidence type="ECO:0000256" key="2">
    <source>
        <dbReference type="SAM" id="SignalP"/>
    </source>
</evidence>
<feature type="signal peptide" evidence="2">
    <location>
        <begin position="1"/>
        <end position="26"/>
    </location>
</feature>
<proteinExistence type="predicted"/>
<evidence type="ECO:0000256" key="1">
    <source>
        <dbReference type="SAM" id="Coils"/>
    </source>
</evidence>
<dbReference type="GeneID" id="5891532"/>
<feature type="chain" id="PRO_5002745116" evidence="2">
    <location>
        <begin position="27"/>
        <end position="151"/>
    </location>
</feature>
<keyword evidence="2" id="KW-0732">Signal</keyword>
<feature type="coiled-coil region" evidence="1">
    <location>
        <begin position="45"/>
        <end position="72"/>
    </location>
</feature>
<dbReference type="RefSeq" id="XP_001746068.1">
    <property type="nucleotide sequence ID" value="XM_001746016.1"/>
</dbReference>
<organism evidence="3 4">
    <name type="scientific">Monosiga brevicollis</name>
    <name type="common">Choanoflagellate</name>
    <dbReference type="NCBI Taxonomy" id="81824"/>
    <lineage>
        <taxon>Eukaryota</taxon>
        <taxon>Choanoflagellata</taxon>
        <taxon>Craspedida</taxon>
        <taxon>Salpingoecidae</taxon>
        <taxon>Monosiga</taxon>
    </lineage>
</organism>
<gene>
    <name evidence="3" type="ORF">MONBRDRAFT_37199</name>
</gene>
<dbReference type="Proteomes" id="UP000001357">
    <property type="component" value="Unassembled WGS sequence"/>
</dbReference>
<evidence type="ECO:0000313" key="4">
    <source>
        <dbReference type="Proteomes" id="UP000001357"/>
    </source>
</evidence>
<keyword evidence="4" id="KW-1185">Reference proteome</keyword>
<dbReference type="InParanoid" id="A9V078"/>
<keyword evidence="1" id="KW-0175">Coiled coil</keyword>
<sequence length="151" mass="15598">MELWELTVLLVLNTFVMVFLQTQVLTGPPSASGIGSTLFGGASSNEAAQAQLKRLSGQVDELARAIEALRATSPSIDAVSQLLDAKLGQLAREPGPTTKNSAIPVAPAQPAAATAAAPAPSTAAPLALDATTMHFVFGLWDADEAMPDLFK</sequence>
<protein>
    <submittedName>
        <fullName evidence="3">Uncharacterized protein</fullName>
    </submittedName>
</protein>
<accession>A9V078</accession>
<evidence type="ECO:0000313" key="3">
    <source>
        <dbReference type="EMBL" id="EDQ88963.1"/>
    </source>
</evidence>
<dbReference type="EMBL" id="CH991552">
    <property type="protein sequence ID" value="EDQ88963.1"/>
    <property type="molecule type" value="Genomic_DNA"/>
</dbReference>
<reference evidence="3 4" key="1">
    <citation type="journal article" date="2008" name="Nature">
        <title>The genome of the choanoflagellate Monosiga brevicollis and the origin of metazoans.</title>
        <authorList>
            <consortium name="JGI Sequencing"/>
            <person name="King N."/>
            <person name="Westbrook M.J."/>
            <person name="Young S.L."/>
            <person name="Kuo A."/>
            <person name="Abedin M."/>
            <person name="Chapman J."/>
            <person name="Fairclough S."/>
            <person name="Hellsten U."/>
            <person name="Isogai Y."/>
            <person name="Letunic I."/>
            <person name="Marr M."/>
            <person name="Pincus D."/>
            <person name="Putnam N."/>
            <person name="Rokas A."/>
            <person name="Wright K.J."/>
            <person name="Zuzow R."/>
            <person name="Dirks W."/>
            <person name="Good M."/>
            <person name="Goodstein D."/>
            <person name="Lemons D."/>
            <person name="Li W."/>
            <person name="Lyons J.B."/>
            <person name="Morris A."/>
            <person name="Nichols S."/>
            <person name="Richter D.J."/>
            <person name="Salamov A."/>
            <person name="Bork P."/>
            <person name="Lim W.A."/>
            <person name="Manning G."/>
            <person name="Miller W.T."/>
            <person name="McGinnis W."/>
            <person name="Shapiro H."/>
            <person name="Tjian R."/>
            <person name="Grigoriev I.V."/>
            <person name="Rokhsar D."/>
        </authorList>
    </citation>
    <scope>NUCLEOTIDE SEQUENCE [LARGE SCALE GENOMIC DNA]</scope>
    <source>
        <strain evidence="4">MX1 / ATCC 50154</strain>
    </source>
</reference>
<dbReference type="AlphaFoldDB" id="A9V078"/>